<dbReference type="InterPro" id="IPR023214">
    <property type="entry name" value="HAD_sf"/>
</dbReference>
<dbReference type="GO" id="GO:0050308">
    <property type="term" value="F:sugar-phosphatase activity"/>
    <property type="evidence" value="ECO:0007669"/>
    <property type="project" value="TreeGrafter"/>
</dbReference>
<dbReference type="SFLD" id="SFLDG01129">
    <property type="entry name" value="C1.5:_HAD__Beta-PGM__Phosphata"/>
    <property type="match status" value="1"/>
</dbReference>
<dbReference type="InterPro" id="IPR006439">
    <property type="entry name" value="HAD-SF_hydro_IA"/>
</dbReference>
<organism evidence="1 2">
    <name type="scientific">Faecalibacterium prausnitzii</name>
    <dbReference type="NCBI Taxonomy" id="853"/>
    <lineage>
        <taxon>Bacteria</taxon>
        <taxon>Bacillati</taxon>
        <taxon>Bacillota</taxon>
        <taxon>Clostridia</taxon>
        <taxon>Eubacteriales</taxon>
        <taxon>Oscillospiraceae</taxon>
        <taxon>Faecalibacterium</taxon>
    </lineage>
</organism>
<dbReference type="Gene3D" id="1.10.150.240">
    <property type="entry name" value="Putative phosphatase, domain 2"/>
    <property type="match status" value="1"/>
</dbReference>
<dbReference type="InterPro" id="IPR041492">
    <property type="entry name" value="HAD_2"/>
</dbReference>
<dbReference type="Gene3D" id="3.40.50.1000">
    <property type="entry name" value="HAD superfamily/HAD-like"/>
    <property type="match status" value="1"/>
</dbReference>
<dbReference type="SFLD" id="SFLDS00003">
    <property type="entry name" value="Haloacid_Dehalogenase"/>
    <property type="match status" value="1"/>
</dbReference>
<dbReference type="RefSeq" id="WP_097839502.1">
    <property type="nucleotide sequence ID" value="NZ_NMTY01000016.1"/>
</dbReference>
<dbReference type="InterPro" id="IPR051806">
    <property type="entry name" value="HAD-like_SPP"/>
</dbReference>
<accession>A0A2A7AQ16</accession>
<sequence length="220" mass="23973">MPIRCVLFDFDGVIADTEERNADYLAAALAHFGVRLTDADRSALVGINDSSLLEALLKRAETPVTLEQLQAERTRHGNYYENGADLHTQPGLREFLSALRAEGILTGVVSSTRSQLILTALDRLHLVSQLDVVVCGDMVTRRKPDPEPYLRAAQLLGLASDDCLVIEDSPTGIRAGKAAGCTVLGYTGSSIRQDVSAADFALSDFHLYRQIPLFQNLSPF</sequence>
<dbReference type="NCBIfam" id="TIGR01509">
    <property type="entry name" value="HAD-SF-IA-v3"/>
    <property type="match status" value="1"/>
</dbReference>
<dbReference type="InterPro" id="IPR036412">
    <property type="entry name" value="HAD-like_sf"/>
</dbReference>
<dbReference type="PANTHER" id="PTHR43481:SF4">
    <property type="entry name" value="GLYCEROL-1-PHOSPHATE PHOSPHOHYDROLASE 1-RELATED"/>
    <property type="match status" value="1"/>
</dbReference>
<evidence type="ECO:0000313" key="2">
    <source>
        <dbReference type="Proteomes" id="UP000220005"/>
    </source>
</evidence>
<dbReference type="PRINTS" id="PR00413">
    <property type="entry name" value="HADHALOGNASE"/>
</dbReference>
<dbReference type="EMBL" id="NMTY01000016">
    <property type="protein sequence ID" value="PDX81163.1"/>
    <property type="molecule type" value="Genomic_DNA"/>
</dbReference>
<name>A0A2A7AQ16_9FIRM</name>
<reference evidence="1 2" key="1">
    <citation type="journal article" date="2017" name="Front. Microbiol.">
        <title>New Insights into the Diversity of the Genus Faecalibacterium.</title>
        <authorList>
            <person name="Benevides L."/>
            <person name="Burman S."/>
            <person name="Martin R."/>
            <person name="Robert V."/>
            <person name="Thomas M."/>
            <person name="Miquel S."/>
            <person name="Chain F."/>
            <person name="Sokol H."/>
            <person name="Bermudez-Humaran L.G."/>
            <person name="Morrison M."/>
            <person name="Langella P."/>
            <person name="Azevedo V.A."/>
            <person name="Chatel J.M."/>
            <person name="Soares S."/>
        </authorList>
    </citation>
    <scope>NUCLEOTIDE SEQUENCE [LARGE SCALE GENOMIC DNA]</scope>
    <source>
        <strain evidence="1 2">CNCM I 4575</strain>
    </source>
</reference>
<comment type="caution">
    <text evidence="1">The sequence shown here is derived from an EMBL/GenBank/DDBJ whole genome shotgun (WGS) entry which is preliminary data.</text>
</comment>
<dbReference type="AlphaFoldDB" id="A0A2A7AQ16"/>
<dbReference type="Proteomes" id="UP000220005">
    <property type="component" value="Unassembled WGS sequence"/>
</dbReference>
<dbReference type="Pfam" id="PF13419">
    <property type="entry name" value="HAD_2"/>
    <property type="match status" value="1"/>
</dbReference>
<dbReference type="PANTHER" id="PTHR43481">
    <property type="entry name" value="FRUCTOSE-1-PHOSPHATE PHOSPHATASE"/>
    <property type="match status" value="1"/>
</dbReference>
<proteinExistence type="predicted"/>
<dbReference type="InterPro" id="IPR023198">
    <property type="entry name" value="PGP-like_dom2"/>
</dbReference>
<gene>
    <name evidence="1" type="ORF">CGS58_07825</name>
</gene>
<protein>
    <submittedName>
        <fullName evidence="1">Haloacid dehalogenase</fullName>
    </submittedName>
</protein>
<dbReference type="SUPFAM" id="SSF56784">
    <property type="entry name" value="HAD-like"/>
    <property type="match status" value="1"/>
</dbReference>
<evidence type="ECO:0000313" key="1">
    <source>
        <dbReference type="EMBL" id="PDX81163.1"/>
    </source>
</evidence>